<evidence type="ECO:0000313" key="1">
    <source>
        <dbReference type="EMBL" id="GBP19122.1"/>
    </source>
</evidence>
<dbReference type="AlphaFoldDB" id="A0A4C1TYI1"/>
<keyword evidence="2" id="KW-1185">Reference proteome</keyword>
<dbReference type="EMBL" id="BGZK01000104">
    <property type="protein sequence ID" value="GBP19122.1"/>
    <property type="molecule type" value="Genomic_DNA"/>
</dbReference>
<gene>
    <name evidence="1" type="ORF">EVAR_83435_1</name>
</gene>
<organism evidence="1 2">
    <name type="scientific">Eumeta variegata</name>
    <name type="common">Bagworm moth</name>
    <name type="synonym">Eumeta japonica</name>
    <dbReference type="NCBI Taxonomy" id="151549"/>
    <lineage>
        <taxon>Eukaryota</taxon>
        <taxon>Metazoa</taxon>
        <taxon>Ecdysozoa</taxon>
        <taxon>Arthropoda</taxon>
        <taxon>Hexapoda</taxon>
        <taxon>Insecta</taxon>
        <taxon>Pterygota</taxon>
        <taxon>Neoptera</taxon>
        <taxon>Endopterygota</taxon>
        <taxon>Lepidoptera</taxon>
        <taxon>Glossata</taxon>
        <taxon>Ditrysia</taxon>
        <taxon>Tineoidea</taxon>
        <taxon>Psychidae</taxon>
        <taxon>Oiketicinae</taxon>
        <taxon>Eumeta</taxon>
    </lineage>
</organism>
<evidence type="ECO:0000313" key="2">
    <source>
        <dbReference type="Proteomes" id="UP000299102"/>
    </source>
</evidence>
<sequence>MQMDSRTKRIRNYAPIPSDGFSKKIFDDLCCSVISAVRPGARHSPAPHRALRDNYAVVWCFSVLPHIGYREKCVNTNGSAASRASGPFEFIA</sequence>
<proteinExistence type="predicted"/>
<accession>A0A4C1TYI1</accession>
<protein>
    <submittedName>
        <fullName evidence="1">Uncharacterized protein</fullName>
    </submittedName>
</protein>
<comment type="caution">
    <text evidence="1">The sequence shown here is derived from an EMBL/GenBank/DDBJ whole genome shotgun (WGS) entry which is preliminary data.</text>
</comment>
<reference evidence="1 2" key="1">
    <citation type="journal article" date="2019" name="Commun. Biol.">
        <title>The bagworm genome reveals a unique fibroin gene that provides high tensile strength.</title>
        <authorList>
            <person name="Kono N."/>
            <person name="Nakamura H."/>
            <person name="Ohtoshi R."/>
            <person name="Tomita M."/>
            <person name="Numata K."/>
            <person name="Arakawa K."/>
        </authorList>
    </citation>
    <scope>NUCLEOTIDE SEQUENCE [LARGE SCALE GENOMIC DNA]</scope>
</reference>
<name>A0A4C1TYI1_EUMVA</name>
<dbReference type="Proteomes" id="UP000299102">
    <property type="component" value="Unassembled WGS sequence"/>
</dbReference>